<gene>
    <name evidence="3" type="ORF">LLUT_LOCUS23168</name>
</gene>
<dbReference type="InterPro" id="IPR057237">
    <property type="entry name" value="DUF7915"/>
</dbReference>
<dbReference type="PANTHER" id="PTHR33913:SF1">
    <property type="entry name" value="DRBM DOMAIN-CONTAINING PROTEIN"/>
    <property type="match status" value="1"/>
</dbReference>
<accession>A0AAV1XMH4</accession>
<dbReference type="Pfam" id="PF25502">
    <property type="entry name" value="DUF7915"/>
    <property type="match status" value="1"/>
</dbReference>
<feature type="domain" description="DUF7913" evidence="1">
    <location>
        <begin position="5"/>
        <end position="124"/>
    </location>
</feature>
<dbReference type="InterPro" id="IPR057235">
    <property type="entry name" value="DUF7913"/>
</dbReference>
<comment type="caution">
    <text evidence="3">The sequence shown here is derived from an EMBL/GenBank/DDBJ whole genome shotgun (WGS) entry which is preliminary data.</text>
</comment>
<evidence type="ECO:0000313" key="3">
    <source>
        <dbReference type="EMBL" id="CAL0322108.1"/>
    </source>
</evidence>
<dbReference type="PANTHER" id="PTHR33913">
    <property type="entry name" value="ALEURONE LAYER MORPHOGENESIS PROTEIN"/>
    <property type="match status" value="1"/>
</dbReference>
<evidence type="ECO:0000259" key="2">
    <source>
        <dbReference type="Pfam" id="PF25502"/>
    </source>
</evidence>
<reference evidence="3 4" key="1">
    <citation type="submission" date="2024-03" db="EMBL/GenBank/DDBJ databases">
        <authorList>
            <person name="Martinez-Hernandez J."/>
        </authorList>
    </citation>
    <scope>NUCLEOTIDE SEQUENCE [LARGE SCALE GENOMIC DNA]</scope>
</reference>
<protein>
    <recommendedName>
        <fullName evidence="5">DRBM domain-containing protein</fullName>
    </recommendedName>
</protein>
<dbReference type="Pfam" id="PF25500">
    <property type="entry name" value="DUF7913"/>
    <property type="match status" value="1"/>
</dbReference>
<evidence type="ECO:0000259" key="1">
    <source>
        <dbReference type="Pfam" id="PF25500"/>
    </source>
</evidence>
<dbReference type="EMBL" id="CAXHTB010000016">
    <property type="protein sequence ID" value="CAL0322108.1"/>
    <property type="molecule type" value="Genomic_DNA"/>
</dbReference>
<organism evidence="3 4">
    <name type="scientific">Lupinus luteus</name>
    <name type="common">European yellow lupine</name>
    <dbReference type="NCBI Taxonomy" id="3873"/>
    <lineage>
        <taxon>Eukaryota</taxon>
        <taxon>Viridiplantae</taxon>
        <taxon>Streptophyta</taxon>
        <taxon>Embryophyta</taxon>
        <taxon>Tracheophyta</taxon>
        <taxon>Spermatophyta</taxon>
        <taxon>Magnoliopsida</taxon>
        <taxon>eudicotyledons</taxon>
        <taxon>Gunneridae</taxon>
        <taxon>Pentapetalae</taxon>
        <taxon>rosids</taxon>
        <taxon>fabids</taxon>
        <taxon>Fabales</taxon>
        <taxon>Fabaceae</taxon>
        <taxon>Papilionoideae</taxon>
        <taxon>50 kb inversion clade</taxon>
        <taxon>genistoids sensu lato</taxon>
        <taxon>core genistoids</taxon>
        <taxon>Genisteae</taxon>
        <taxon>Lupinus</taxon>
    </lineage>
</organism>
<proteinExistence type="predicted"/>
<dbReference type="Proteomes" id="UP001497480">
    <property type="component" value="Unassembled WGS sequence"/>
</dbReference>
<name>A0AAV1XMH4_LUPLU</name>
<keyword evidence="4" id="KW-1185">Reference proteome</keyword>
<sequence length="663" mass="74046">MALSDVCATEDAVNIFLEYLVDPMLPAKSTSRDNPTLLQQQSVAKQVYCVVLLYNYYHRKQHPELASLKFDEFCKLAVVLRPPLLAYMKYMQKPDETELFDAEKQLSLTEKKIMDACDICTCLDASKNVPNIKGWPISKVSVLLIDGEKKNCVLLFSSITEGVWSVLEKDAVTPSQSSEVTNGTTVTYIKRRVIKKRTKDESNVDDSAFLQIGYSAVKEAAGIDMSDIMLLESCTVYSHSKEKAASRFYIMKCSQLISQEVNQVPIKDLIESLQGPLVKKSSSSWIFTPVIEYFHVLPYSQIISDWISREGFSNSIQDSKLAEKNIMADRPEVTESHVSSNEGMSVALYNKPDSDGIEFMKQKEKNGSCRSIQSDSIEEAQDMNVDDSTLYPSQINTECQDIAHTLQVSEDQEIGTPSVQHYSNGSAALLKADKDDSKRVLITVGEIKNLSASIQKCANTSSEKAAVGERSLIPNHSNSDLEKLQTLLAAKRETLSQTAIAALIRKRNELALQQRMIEDEIALCDKKIQKISSVGGDDELEIKIESIIEGCNDIWVGNQRRVRQHNENQCPPPRFKRKRLSEAVLTMQSSCQELDGICHENNWILPSYRVSHSDGEFQANVTVKGPDFELSSGDNSCSHPLEARESAAAQILAKLRNMAKSDH</sequence>
<evidence type="ECO:0000313" key="4">
    <source>
        <dbReference type="Proteomes" id="UP001497480"/>
    </source>
</evidence>
<dbReference type="AlphaFoldDB" id="A0AAV1XMH4"/>
<evidence type="ECO:0008006" key="5">
    <source>
        <dbReference type="Google" id="ProtNLM"/>
    </source>
</evidence>
<feature type="domain" description="DUF7915" evidence="2">
    <location>
        <begin position="160"/>
        <end position="309"/>
    </location>
</feature>